<protein>
    <recommendedName>
        <fullName evidence="5">Type 4 fimbrial biogenesis protein PilX N-terminal domain-containing protein</fullName>
    </recommendedName>
</protein>
<evidence type="ECO:0008006" key="5">
    <source>
        <dbReference type="Google" id="ProtNLM"/>
    </source>
</evidence>
<gene>
    <name evidence="3" type="ORF">GBA65_05240</name>
</gene>
<accession>A0A6G8PUZ7</accession>
<evidence type="ECO:0000313" key="3">
    <source>
        <dbReference type="EMBL" id="QIN78021.1"/>
    </source>
</evidence>
<evidence type="ECO:0000256" key="1">
    <source>
        <dbReference type="SAM" id="MobiDB-lite"/>
    </source>
</evidence>
<feature type="region of interest" description="Disordered" evidence="1">
    <location>
        <begin position="70"/>
        <end position="108"/>
    </location>
</feature>
<feature type="compositionally biased region" description="Basic and acidic residues" evidence="1">
    <location>
        <begin position="70"/>
        <end position="93"/>
    </location>
</feature>
<keyword evidence="2" id="KW-1133">Transmembrane helix</keyword>
<feature type="transmembrane region" description="Helical" evidence="2">
    <location>
        <begin position="12"/>
        <end position="35"/>
    </location>
</feature>
<evidence type="ECO:0000313" key="4">
    <source>
        <dbReference type="Proteomes" id="UP000502706"/>
    </source>
</evidence>
<keyword evidence="2" id="KW-0472">Membrane</keyword>
<proteinExistence type="predicted"/>
<feature type="region of interest" description="Disordered" evidence="1">
    <location>
        <begin position="134"/>
        <end position="156"/>
    </location>
</feature>
<dbReference type="AlphaFoldDB" id="A0A6G8PUZ7"/>
<dbReference type="KEGG" id="rmar:GBA65_05240"/>
<evidence type="ECO:0000256" key="2">
    <source>
        <dbReference type="SAM" id="Phobius"/>
    </source>
</evidence>
<dbReference type="EMBL" id="CP045121">
    <property type="protein sequence ID" value="QIN78021.1"/>
    <property type="molecule type" value="Genomic_DNA"/>
</dbReference>
<keyword evidence="2" id="KW-0812">Transmembrane</keyword>
<keyword evidence="4" id="KW-1185">Reference proteome</keyword>
<name>A0A6G8PUZ7_9ACTN</name>
<dbReference type="Proteomes" id="UP000502706">
    <property type="component" value="Chromosome"/>
</dbReference>
<sequence length="502" mass="53574">MLRRLARDESGMTMGLAIIMIVLIGVMGAGLLTFVQRDLETVVEVNRGQKALEMADVGVQEARRQLIADPVRQHYDRNPDNDCDAPRQRKGEDWSPNTGSPGCGSAETAAGITRSFEGGRFQVTVECYVQRNDPSTPAGAVPCSNAETGAAPEDADPRRRSFFKVVSTGLYPDEEGAKRRVEAIVQRESRPLPLAYYTPENIDLNGTVEVSGVSFFAGATSPGRGSSTKIGAEPDLLLGDWSTSSPSTSYVPSSDYNTLPRGTASTGFGAAGRVCASNNTTGCKAPPNGTSYFDSETDISLVAKEDPEAANETGTISYPFDPAARPDMELLMEEAMTIGTYYTPSGGSFSINQAVMDQAQTGTSTPVVFVDFQGAASTGSNVKFDTDYDNASAPVVLVVRNGNFDFEGSNGKKDGDEDGQAELRGVVIVEGDGSKTGSYKAAGNSELAGFVFADGDITLTGNARAESLLRPDDSGNAVPTDFFERMLAFNRIRLWSWQEVYQ</sequence>
<organism evidence="3 4">
    <name type="scientific">Rubrobacter marinus</name>
    <dbReference type="NCBI Taxonomy" id="2653852"/>
    <lineage>
        <taxon>Bacteria</taxon>
        <taxon>Bacillati</taxon>
        <taxon>Actinomycetota</taxon>
        <taxon>Rubrobacteria</taxon>
        <taxon>Rubrobacterales</taxon>
        <taxon>Rubrobacteraceae</taxon>
        <taxon>Rubrobacter</taxon>
    </lineage>
</organism>
<dbReference type="RefSeq" id="WP_166395699.1">
    <property type="nucleotide sequence ID" value="NZ_CP045121.1"/>
</dbReference>
<reference evidence="3 4" key="1">
    <citation type="submission" date="2019-10" db="EMBL/GenBank/DDBJ databases">
        <title>Rubrobacter sp nov SCSIO 52915 isolated from a deep-sea sediment in the South China Sea.</title>
        <authorList>
            <person name="Chen R.W."/>
        </authorList>
    </citation>
    <scope>NUCLEOTIDE SEQUENCE [LARGE SCALE GENOMIC DNA]</scope>
    <source>
        <strain evidence="3 4">SCSIO 52915</strain>
    </source>
</reference>